<keyword evidence="2" id="KW-1185">Reference proteome</keyword>
<accession>A0ABS6S509</accession>
<evidence type="ECO:0000313" key="1">
    <source>
        <dbReference type="EMBL" id="MBV6343523.1"/>
    </source>
</evidence>
<comment type="caution">
    <text evidence="1">The sequence shown here is derived from an EMBL/GenBank/DDBJ whole genome shotgun (WGS) entry which is preliminary data.</text>
</comment>
<proteinExistence type="predicted"/>
<name>A0ABS6S509_9BACT</name>
<sequence length="52" mass="6082">MKMWGKIVEEGEDLMIKRYREIIACGHGELHIVVSKTSGKVKVKREMEEHIE</sequence>
<organism evidence="1 2">
    <name type="scientific">Candidatus Magnetobacterium casense</name>
    <dbReference type="NCBI Taxonomy" id="1455061"/>
    <lineage>
        <taxon>Bacteria</taxon>
        <taxon>Pseudomonadati</taxon>
        <taxon>Nitrospirota</taxon>
        <taxon>Thermodesulfovibrionia</taxon>
        <taxon>Thermodesulfovibrionales</taxon>
        <taxon>Candidatus Magnetobacteriaceae</taxon>
        <taxon>Candidatus Magnetobacterium</taxon>
    </lineage>
</organism>
<protein>
    <submittedName>
        <fullName evidence="1">Uncharacterized protein</fullName>
    </submittedName>
</protein>
<dbReference type="RefSeq" id="WP_218254136.1">
    <property type="nucleotide sequence ID" value="NZ_JABXWD010000638.1"/>
</dbReference>
<evidence type="ECO:0000313" key="2">
    <source>
        <dbReference type="Proteomes" id="UP001196980"/>
    </source>
</evidence>
<dbReference type="EMBL" id="JABXWD010000638">
    <property type="protein sequence ID" value="MBV6343523.1"/>
    <property type="molecule type" value="Genomic_DNA"/>
</dbReference>
<gene>
    <name evidence="1" type="ORF">HWQ67_18270</name>
</gene>
<reference evidence="1 2" key="1">
    <citation type="journal article" date="2020" name="J Geophys Res Biogeosci">
        <title>Magnetotaxis as an Adaptation to Enable Bacterial Shuttling of Microbial Sulfur and Sulfur Cycling Across Aquatic Oxic#Anoxic Interfaces.</title>
        <authorList>
            <person name="Li J."/>
            <person name="Liu P."/>
            <person name="Wang J."/>
            <person name="Roberts A.P."/>
            <person name="Pan Y."/>
        </authorList>
    </citation>
    <scope>NUCLEOTIDE SEQUENCE [LARGE SCALE GENOMIC DNA]</scope>
    <source>
        <strain evidence="1 2">MYR-1_YQ</strain>
    </source>
</reference>
<dbReference type="Proteomes" id="UP001196980">
    <property type="component" value="Unassembled WGS sequence"/>
</dbReference>